<dbReference type="Pfam" id="PF13873">
    <property type="entry name" value="Myb_DNA-bind_5"/>
    <property type="match status" value="1"/>
</dbReference>
<sequence>MEDHHPKRKRRPKFTDDELFALVSAVSENQDVLFGKFHLDIGRQARDLKTTAWQNVTDAVNSISDVQRSAVEVRTKYKYFKYDVTKKATNEKRHQEETDGYLSKKIFYTPAEKALRSLLEVHSLLGTSEGPFLNDVMALVVEEESHSPEPGKPLELPSCSVPAVGLPAEPEPEPPTVTTATSTSRAPTTNHLLSRRRRPRRTFKQHQRHLPSHRRTRKEMLVVQRQIRDLLQDMNNTIATGFRDIAAAIRSVADNNSHA</sequence>
<evidence type="ECO:0000256" key="1">
    <source>
        <dbReference type="SAM" id="MobiDB-lite"/>
    </source>
</evidence>
<dbReference type="PANTHER" id="PTHR23098">
    <property type="entry name" value="AGAP001331-PA-RELATED"/>
    <property type="match status" value="1"/>
</dbReference>
<dbReference type="EMBL" id="JADWDJ010000013">
    <property type="protein sequence ID" value="KAG5271684.1"/>
    <property type="molecule type" value="Genomic_DNA"/>
</dbReference>
<feature type="region of interest" description="Disordered" evidence="1">
    <location>
        <begin position="165"/>
        <end position="192"/>
    </location>
</feature>
<evidence type="ECO:0000259" key="2">
    <source>
        <dbReference type="Pfam" id="PF13873"/>
    </source>
</evidence>
<dbReference type="PANTHER" id="PTHR23098:SF16">
    <property type="entry name" value="REGULATORY PROTEIN ZESTE"/>
    <property type="match status" value="1"/>
</dbReference>
<reference evidence="3" key="1">
    <citation type="submission" date="2020-10" db="EMBL/GenBank/DDBJ databases">
        <title>Chromosome-scale genome assembly of the Allis shad, Alosa alosa.</title>
        <authorList>
            <person name="Margot Z."/>
            <person name="Christophe K."/>
            <person name="Cabau C."/>
            <person name="Louis A."/>
            <person name="Berthelot C."/>
            <person name="Parey E."/>
            <person name="Roest Crollius H."/>
            <person name="Montfort J."/>
            <person name="Robinson-Rechavi M."/>
            <person name="Bucao C."/>
            <person name="Bouchez O."/>
            <person name="Gislard M."/>
            <person name="Lluch J."/>
            <person name="Milhes M."/>
            <person name="Lampietro C."/>
            <person name="Lopez Roques C."/>
            <person name="Donnadieu C."/>
            <person name="Braasch I."/>
            <person name="Desvignes T."/>
            <person name="Postlethwait J."/>
            <person name="Bobe J."/>
            <person name="Guiguen Y."/>
        </authorList>
    </citation>
    <scope>NUCLEOTIDE SEQUENCE</scope>
    <source>
        <strain evidence="3">M-15738</strain>
        <tissue evidence="3">Blood</tissue>
    </source>
</reference>
<keyword evidence="4" id="KW-1185">Reference proteome</keyword>
<dbReference type="AlphaFoldDB" id="A0AAV6G986"/>
<evidence type="ECO:0000313" key="3">
    <source>
        <dbReference type="EMBL" id="KAG5271684.1"/>
    </source>
</evidence>
<accession>A0AAV6G986</accession>
<comment type="caution">
    <text evidence="3">The sequence shown here is derived from an EMBL/GenBank/DDBJ whole genome shotgun (WGS) entry which is preliminary data.</text>
</comment>
<proteinExistence type="predicted"/>
<dbReference type="InterPro" id="IPR028002">
    <property type="entry name" value="Myb_DNA-bind_5"/>
</dbReference>
<protein>
    <recommendedName>
        <fullName evidence="2">Myb/SANT-like DNA-binding domain-containing protein</fullName>
    </recommendedName>
</protein>
<feature type="compositionally biased region" description="Low complexity" evidence="1">
    <location>
        <begin position="176"/>
        <end position="189"/>
    </location>
</feature>
<name>A0AAV6G986_9TELE</name>
<dbReference type="GO" id="GO:0005634">
    <property type="term" value="C:nucleus"/>
    <property type="evidence" value="ECO:0007669"/>
    <property type="project" value="TreeGrafter"/>
</dbReference>
<feature type="domain" description="Myb/SANT-like DNA-binding" evidence="2">
    <location>
        <begin position="10"/>
        <end position="88"/>
    </location>
</feature>
<organism evidence="3 4">
    <name type="scientific">Alosa alosa</name>
    <name type="common">allis shad</name>
    <dbReference type="NCBI Taxonomy" id="278164"/>
    <lineage>
        <taxon>Eukaryota</taxon>
        <taxon>Metazoa</taxon>
        <taxon>Chordata</taxon>
        <taxon>Craniata</taxon>
        <taxon>Vertebrata</taxon>
        <taxon>Euteleostomi</taxon>
        <taxon>Actinopterygii</taxon>
        <taxon>Neopterygii</taxon>
        <taxon>Teleostei</taxon>
        <taxon>Clupei</taxon>
        <taxon>Clupeiformes</taxon>
        <taxon>Clupeoidei</taxon>
        <taxon>Clupeidae</taxon>
        <taxon>Alosa</taxon>
    </lineage>
</organism>
<gene>
    <name evidence="3" type="ORF">AALO_G00182830</name>
</gene>
<dbReference type="Proteomes" id="UP000823561">
    <property type="component" value="Chromosome 13"/>
</dbReference>
<evidence type="ECO:0000313" key="4">
    <source>
        <dbReference type="Proteomes" id="UP000823561"/>
    </source>
</evidence>